<dbReference type="Gene3D" id="3.40.50.300">
    <property type="entry name" value="P-loop containing nucleotide triphosphate hydrolases"/>
    <property type="match status" value="1"/>
</dbReference>
<evidence type="ECO:0000313" key="3">
    <source>
        <dbReference type="Proteomes" id="UP000580250"/>
    </source>
</evidence>
<protein>
    <recommendedName>
        <fullName evidence="1">NadR/Ttd14 AAA domain-containing protein</fullName>
    </recommendedName>
</protein>
<dbReference type="AlphaFoldDB" id="A0A6V7X8H3"/>
<dbReference type="GO" id="GO:0070300">
    <property type="term" value="F:phosphatidic acid binding"/>
    <property type="evidence" value="ECO:0007669"/>
    <property type="project" value="TreeGrafter"/>
</dbReference>
<dbReference type="PANTHER" id="PTHR34932">
    <property type="entry name" value="TRPL TRANSLOCATION DEFECT PROTEIN 14"/>
    <property type="match status" value="1"/>
</dbReference>
<dbReference type="EMBL" id="CAJEWN010001234">
    <property type="protein sequence ID" value="CAD2195651.1"/>
    <property type="molecule type" value="Genomic_DNA"/>
</dbReference>
<reference evidence="2 3" key="1">
    <citation type="submission" date="2020-08" db="EMBL/GenBank/DDBJ databases">
        <authorList>
            <person name="Koutsovoulos G."/>
            <person name="Danchin GJ E."/>
        </authorList>
    </citation>
    <scope>NUCLEOTIDE SEQUENCE [LARGE SCALE GENOMIC DNA]</scope>
</reference>
<dbReference type="Pfam" id="PF13521">
    <property type="entry name" value="AAA_28"/>
    <property type="match status" value="1"/>
</dbReference>
<dbReference type="InterPro" id="IPR038727">
    <property type="entry name" value="NadR/Ttd14_AAA_dom"/>
</dbReference>
<dbReference type="GO" id="GO:0045494">
    <property type="term" value="P:photoreceptor cell maintenance"/>
    <property type="evidence" value="ECO:0007669"/>
    <property type="project" value="TreeGrafter"/>
</dbReference>
<dbReference type="GO" id="GO:0035091">
    <property type="term" value="F:phosphatidylinositol binding"/>
    <property type="evidence" value="ECO:0007669"/>
    <property type="project" value="TreeGrafter"/>
</dbReference>
<proteinExistence type="predicted"/>
<name>A0A6V7X8H3_MELEN</name>
<dbReference type="OrthoDB" id="6375174at2759"/>
<dbReference type="InterPro" id="IPR027417">
    <property type="entry name" value="P-loop_NTPase"/>
</dbReference>
<dbReference type="InterPro" id="IPR053227">
    <property type="entry name" value="TRPL-trafficking_regulator"/>
</dbReference>
<sequence length="370" mass="42905">MDTSHETTHFLPFKELKGECCIFKKDENSLNLKEEIILNNNNGIYKNNYNKISREKERFGSDKEEKLPVPSVPSEEMLNTYMNGGDANKQIYKLVLTGGPCGGKTTGQERLATFFEGLGWKVFTVPEAASILLRGRTRFQEFTPEQAYQFQKDLLLTILQLEQVYFNQAKMIKGQNVLIICDRGALDPSAYMEKVMWTKLLKEIGKDVFDLRDNRYNQIVHVVTAADGAEQYYTCLNNKARTESMEEAILVDRKTREAWIGHQCLSIVDNSDCQNFNDKIMKLIRVVSERIGISFDRLAKHSKKRKWLISKIDETKFLANNYEEFDVVHVYLQSISNNQVRIRSRCQNNRTTYSLTTRRYFGLDGDEKFD</sequence>
<evidence type="ECO:0000313" key="2">
    <source>
        <dbReference type="EMBL" id="CAD2195651.1"/>
    </source>
</evidence>
<dbReference type="Proteomes" id="UP000580250">
    <property type="component" value="Unassembled WGS sequence"/>
</dbReference>
<dbReference type="SUPFAM" id="SSF52540">
    <property type="entry name" value="P-loop containing nucleoside triphosphate hydrolases"/>
    <property type="match status" value="1"/>
</dbReference>
<comment type="caution">
    <text evidence="2">The sequence shown here is derived from an EMBL/GenBank/DDBJ whole genome shotgun (WGS) entry which is preliminary data.</text>
</comment>
<gene>
    <name evidence="2" type="ORF">MENT_LOCUS48758</name>
</gene>
<dbReference type="PANTHER" id="PTHR34932:SF1">
    <property type="entry name" value="TRPL TRANSLOCATION DEFECT PROTEIN 14"/>
    <property type="match status" value="1"/>
</dbReference>
<organism evidence="2 3">
    <name type="scientific">Meloidogyne enterolobii</name>
    <name type="common">Root-knot nematode worm</name>
    <name type="synonym">Meloidogyne mayaguensis</name>
    <dbReference type="NCBI Taxonomy" id="390850"/>
    <lineage>
        <taxon>Eukaryota</taxon>
        <taxon>Metazoa</taxon>
        <taxon>Ecdysozoa</taxon>
        <taxon>Nematoda</taxon>
        <taxon>Chromadorea</taxon>
        <taxon>Rhabditida</taxon>
        <taxon>Tylenchina</taxon>
        <taxon>Tylenchomorpha</taxon>
        <taxon>Tylenchoidea</taxon>
        <taxon>Meloidogynidae</taxon>
        <taxon>Meloidogyninae</taxon>
        <taxon>Meloidogyne</taxon>
    </lineage>
</organism>
<accession>A0A6V7X8H3</accession>
<evidence type="ECO:0000259" key="1">
    <source>
        <dbReference type="Pfam" id="PF13521"/>
    </source>
</evidence>
<feature type="domain" description="NadR/Ttd14 AAA" evidence="1">
    <location>
        <begin position="93"/>
        <end position="269"/>
    </location>
</feature>
<dbReference type="GO" id="GO:0005525">
    <property type="term" value="F:GTP binding"/>
    <property type="evidence" value="ECO:0007669"/>
    <property type="project" value="TreeGrafter"/>
</dbReference>